<evidence type="ECO:0000313" key="8">
    <source>
        <dbReference type="EMBL" id="SEA82610.1"/>
    </source>
</evidence>
<name>A0A1H4EDF1_9GAMM</name>
<dbReference type="AlphaFoldDB" id="A0A1H4EDF1"/>
<dbReference type="NCBIfam" id="NF001309">
    <property type="entry name" value="PRK00257.1"/>
    <property type="match status" value="1"/>
</dbReference>
<sequence length="392" mass="42830">MKTAELTIVTDENMPALDSLFGGLGRLVRRPGRELCRDDLVAADILLVRSVTQVNEALLADTPVRFVGTATIGTDHVDLPWLERQGIGFSSAPGSNADSVVEYVLSSLLHLAGERGFDLFDKVVGIVGVGNVGGRLQQRLQTMGIEVLLCDPPRVDQEGEAGFVDLATLLQQADIVSLHTPLVRSGPWPSWHLFNAETLALLKPDAILLNTGRGSVIDNRALLAFKRQRPDVTLVLDVWEHEPEVDPQLAALCAVATPHIAGYALDGKIRGSWMLYRALCEYLGRPATIKLEKILPAAEVEFLALSLDADLLTPVRLVYDPFRDDRALRATLSLSPGQQGKAFDQLRRMYPERREFATLRVSASGVLERQLDALGFTIDNSLGQLQQTTGNA</sequence>
<dbReference type="GO" id="GO:0036001">
    <property type="term" value="P:'de novo' pyridoxal 5'-phosphate biosynthetic process"/>
    <property type="evidence" value="ECO:0007669"/>
    <property type="project" value="TreeGrafter"/>
</dbReference>
<dbReference type="GO" id="GO:0033711">
    <property type="term" value="F:4-phosphoerythronate dehydrogenase activity"/>
    <property type="evidence" value="ECO:0007669"/>
    <property type="project" value="UniProtKB-EC"/>
</dbReference>
<evidence type="ECO:0000256" key="1">
    <source>
        <dbReference type="ARBA" id="ARBA00022490"/>
    </source>
</evidence>
<dbReference type="InterPro" id="IPR029753">
    <property type="entry name" value="D-isomer_DH_CS"/>
</dbReference>
<evidence type="ECO:0000313" key="9">
    <source>
        <dbReference type="Proteomes" id="UP000242469"/>
    </source>
</evidence>
<keyword evidence="4 5" id="KW-0664">Pyridoxine biosynthesis</keyword>
<comment type="function">
    <text evidence="5">Catalyzes the oxidation of erythronate-4-phosphate to 3-hydroxy-2-oxo-4-phosphonooxybutanoate.</text>
</comment>
<feature type="binding site" evidence="5">
    <location>
        <position position="151"/>
    </location>
    <ligand>
        <name>NAD(+)</name>
        <dbReference type="ChEBI" id="CHEBI:57540"/>
    </ligand>
</feature>
<dbReference type="PANTHER" id="PTHR42938">
    <property type="entry name" value="FORMATE DEHYDROGENASE 1"/>
    <property type="match status" value="1"/>
</dbReference>
<keyword evidence="3 5" id="KW-0520">NAD</keyword>
<dbReference type="Proteomes" id="UP000242469">
    <property type="component" value="Unassembled WGS sequence"/>
</dbReference>
<evidence type="ECO:0000256" key="5">
    <source>
        <dbReference type="HAMAP-Rule" id="MF_01825"/>
    </source>
</evidence>
<dbReference type="PROSITE" id="PS00065">
    <property type="entry name" value="D_2_HYDROXYACID_DH_1"/>
    <property type="match status" value="1"/>
</dbReference>
<evidence type="ECO:0000256" key="3">
    <source>
        <dbReference type="ARBA" id="ARBA00023027"/>
    </source>
</evidence>
<feature type="binding site" evidence="5">
    <location>
        <position position="262"/>
    </location>
    <ligand>
        <name>NAD(+)</name>
        <dbReference type="ChEBI" id="CHEBI:57540"/>
    </ligand>
</feature>
<dbReference type="EC" id="1.1.1.290" evidence="5"/>
<evidence type="ECO:0000256" key="4">
    <source>
        <dbReference type="ARBA" id="ARBA00023096"/>
    </source>
</evidence>
<dbReference type="GO" id="GO:0051287">
    <property type="term" value="F:NAD binding"/>
    <property type="evidence" value="ECO:0007669"/>
    <property type="project" value="InterPro"/>
</dbReference>
<comment type="similarity">
    <text evidence="5">Belongs to the D-isomer specific 2-hydroxyacid dehydrogenase family. PdxB subfamily.</text>
</comment>
<dbReference type="Gene3D" id="3.40.50.720">
    <property type="entry name" value="NAD(P)-binding Rossmann-like Domain"/>
    <property type="match status" value="2"/>
</dbReference>
<feature type="binding site" evidence="5">
    <location>
        <position position="71"/>
    </location>
    <ligand>
        <name>substrate</name>
    </ligand>
</feature>
<dbReference type="RefSeq" id="WP_217632987.1">
    <property type="nucleotide sequence ID" value="NZ_FNRJ01000008.1"/>
</dbReference>
<comment type="subunit">
    <text evidence="5">Homodimer.</text>
</comment>
<feature type="active site" evidence="5">
    <location>
        <position position="242"/>
    </location>
</feature>
<feature type="binding site" evidence="5">
    <location>
        <position position="50"/>
    </location>
    <ligand>
        <name>substrate</name>
    </ligand>
</feature>
<feature type="domain" description="Erythronate-4-phosphate dehydrogenase dimerisation" evidence="7">
    <location>
        <begin position="307"/>
        <end position="375"/>
    </location>
</feature>
<evidence type="ECO:0000256" key="2">
    <source>
        <dbReference type="ARBA" id="ARBA00023002"/>
    </source>
</evidence>
<dbReference type="SUPFAM" id="SSF52283">
    <property type="entry name" value="Formate/glycerate dehydrogenase catalytic domain-like"/>
    <property type="match status" value="1"/>
</dbReference>
<feature type="binding site" evidence="5">
    <location>
        <position position="237"/>
    </location>
    <ligand>
        <name>NAD(+)</name>
        <dbReference type="ChEBI" id="CHEBI:57540"/>
    </ligand>
</feature>
<evidence type="ECO:0000259" key="6">
    <source>
        <dbReference type="Pfam" id="PF02826"/>
    </source>
</evidence>
<dbReference type="InterPro" id="IPR029752">
    <property type="entry name" value="D-isomer_DH_CS1"/>
</dbReference>
<feature type="binding site" evidence="5">
    <location>
        <position position="180"/>
    </location>
    <ligand>
        <name>NAD(+)</name>
        <dbReference type="ChEBI" id="CHEBI:57540"/>
    </ligand>
</feature>
<organism evidence="8 9">
    <name type="scientific">Marinobacterium iners DSM 11526</name>
    <dbReference type="NCBI Taxonomy" id="1122198"/>
    <lineage>
        <taxon>Bacteria</taxon>
        <taxon>Pseudomonadati</taxon>
        <taxon>Pseudomonadota</taxon>
        <taxon>Gammaproteobacteria</taxon>
        <taxon>Oceanospirillales</taxon>
        <taxon>Oceanospirillaceae</taxon>
        <taxon>Marinobacterium</taxon>
    </lineage>
</organism>
<keyword evidence="9" id="KW-1185">Reference proteome</keyword>
<dbReference type="GO" id="GO:0046983">
    <property type="term" value="F:protein dimerization activity"/>
    <property type="evidence" value="ECO:0007669"/>
    <property type="project" value="InterPro"/>
</dbReference>
<dbReference type="InterPro" id="IPR006140">
    <property type="entry name" value="D-isomer_DH_NAD-bd"/>
</dbReference>
<dbReference type="Gene3D" id="3.30.1370.170">
    <property type="match status" value="1"/>
</dbReference>
<dbReference type="CDD" id="cd12158">
    <property type="entry name" value="ErythrP_dh"/>
    <property type="match status" value="1"/>
</dbReference>
<feature type="domain" description="D-isomer specific 2-hydroxyacid dehydrogenase NAD-binding" evidence="6">
    <location>
        <begin position="115"/>
        <end position="261"/>
    </location>
</feature>
<dbReference type="PANTHER" id="PTHR42938:SF9">
    <property type="entry name" value="FORMATE DEHYDROGENASE 1"/>
    <property type="match status" value="1"/>
</dbReference>
<dbReference type="GO" id="GO:0008615">
    <property type="term" value="P:pyridoxine biosynthetic process"/>
    <property type="evidence" value="ECO:0007669"/>
    <property type="project" value="UniProtKB-UniRule"/>
</dbReference>
<dbReference type="GO" id="GO:0005829">
    <property type="term" value="C:cytosol"/>
    <property type="evidence" value="ECO:0007669"/>
    <property type="project" value="TreeGrafter"/>
</dbReference>
<comment type="caution">
    <text evidence="5">Lacks conserved residue(s) required for the propagation of feature annotation.</text>
</comment>
<feature type="active site" description="Proton donor" evidence="5">
    <location>
        <position position="259"/>
    </location>
</feature>
<keyword evidence="2 5" id="KW-0560">Oxidoreductase</keyword>
<dbReference type="Pfam" id="PF11890">
    <property type="entry name" value="DUF3410"/>
    <property type="match status" value="1"/>
</dbReference>
<dbReference type="SUPFAM" id="SSF51735">
    <property type="entry name" value="NAD(P)-binding Rossmann-fold domains"/>
    <property type="match status" value="1"/>
</dbReference>
<proteinExistence type="inferred from homology"/>
<dbReference type="EMBL" id="FNRJ01000008">
    <property type="protein sequence ID" value="SEA82610.1"/>
    <property type="molecule type" value="Genomic_DNA"/>
</dbReference>
<dbReference type="InterPro" id="IPR020921">
    <property type="entry name" value="Erythronate-4-P_DHase"/>
</dbReference>
<dbReference type="STRING" id="1122198.SAMN02745729_10810"/>
<protein>
    <recommendedName>
        <fullName evidence="5">Erythronate-4-phosphate dehydrogenase</fullName>
        <ecNumber evidence="5">1.1.1.290</ecNumber>
    </recommendedName>
</protein>
<keyword evidence="1 5" id="KW-0963">Cytoplasm</keyword>
<dbReference type="UniPathway" id="UPA00244">
    <property type="reaction ID" value="UER00310"/>
</dbReference>
<dbReference type="HAMAP" id="MF_01825">
    <property type="entry name" value="PdxB"/>
    <property type="match status" value="1"/>
</dbReference>
<dbReference type="InterPro" id="IPR038251">
    <property type="entry name" value="PdxB_dimer_sf"/>
</dbReference>
<evidence type="ECO:0000259" key="7">
    <source>
        <dbReference type="Pfam" id="PF11890"/>
    </source>
</evidence>
<dbReference type="Pfam" id="PF02826">
    <property type="entry name" value="2-Hacid_dh_C"/>
    <property type="match status" value="1"/>
</dbReference>
<comment type="pathway">
    <text evidence="5">Cofactor biosynthesis; pyridoxine 5'-phosphate biosynthesis; pyridoxine 5'-phosphate from D-erythrose 4-phosphate: step 2/5.</text>
</comment>
<dbReference type="InterPro" id="IPR024531">
    <property type="entry name" value="Erythronate-4-P_DHase_dimer"/>
</dbReference>
<comment type="subcellular location">
    <subcellularLocation>
        <location evidence="5">Cytoplasm</location>
    </subcellularLocation>
</comment>
<feature type="active site" evidence="5">
    <location>
        <position position="213"/>
    </location>
</feature>
<gene>
    <name evidence="5" type="primary">pdxB</name>
    <name evidence="8" type="ORF">SAMN02745729_10810</name>
</gene>
<dbReference type="PROSITE" id="PS00671">
    <property type="entry name" value="D_2_HYDROXYACID_DH_3"/>
    <property type="match status" value="1"/>
</dbReference>
<accession>A0A1H4EDF1</accession>
<dbReference type="InterPro" id="IPR036291">
    <property type="entry name" value="NAD(P)-bd_dom_sf"/>
</dbReference>
<feature type="binding site" evidence="5">
    <location>
        <position position="263"/>
    </location>
    <ligand>
        <name>substrate</name>
    </ligand>
</feature>
<comment type="catalytic activity">
    <reaction evidence="5">
        <text>4-phospho-D-erythronate + NAD(+) = (R)-3-hydroxy-2-oxo-4-phosphooxybutanoate + NADH + H(+)</text>
        <dbReference type="Rhea" id="RHEA:18829"/>
        <dbReference type="ChEBI" id="CHEBI:15378"/>
        <dbReference type="ChEBI" id="CHEBI:57540"/>
        <dbReference type="ChEBI" id="CHEBI:57945"/>
        <dbReference type="ChEBI" id="CHEBI:58538"/>
        <dbReference type="ChEBI" id="CHEBI:58766"/>
        <dbReference type="EC" id="1.1.1.290"/>
    </reaction>
</comment>
<reference evidence="9" key="1">
    <citation type="submission" date="2016-10" db="EMBL/GenBank/DDBJ databases">
        <authorList>
            <person name="Varghese N."/>
            <person name="Submissions S."/>
        </authorList>
    </citation>
    <scope>NUCLEOTIDE SEQUENCE [LARGE SCALE GENOMIC DNA]</scope>
    <source>
        <strain evidence="9">DSM 11526</strain>
    </source>
</reference>